<feature type="transmembrane region" description="Helical" evidence="6">
    <location>
        <begin position="26"/>
        <end position="51"/>
    </location>
</feature>
<comment type="caution">
    <text evidence="7">The sequence shown here is derived from an EMBL/GenBank/DDBJ whole genome shotgun (WGS) entry which is preliminary data.</text>
</comment>
<keyword evidence="3 6" id="KW-0812">Transmembrane</keyword>
<feature type="transmembrane region" description="Helical" evidence="6">
    <location>
        <begin position="128"/>
        <end position="154"/>
    </location>
</feature>
<feature type="transmembrane region" description="Helical" evidence="6">
    <location>
        <begin position="104"/>
        <end position="122"/>
    </location>
</feature>
<keyword evidence="8" id="KW-1185">Reference proteome</keyword>
<protein>
    <submittedName>
        <fullName evidence="7">Uncharacterized membrane protein YgaE (UPF0421/DUF939 family)</fullName>
    </submittedName>
</protein>
<dbReference type="Pfam" id="PF06081">
    <property type="entry name" value="ArAE_1"/>
    <property type="match status" value="1"/>
</dbReference>
<accession>A0A4R3N1N8</accession>
<dbReference type="InterPro" id="IPR052984">
    <property type="entry name" value="UPF0421"/>
</dbReference>
<evidence type="ECO:0000256" key="5">
    <source>
        <dbReference type="ARBA" id="ARBA00023136"/>
    </source>
</evidence>
<dbReference type="Proteomes" id="UP000294650">
    <property type="component" value="Unassembled WGS sequence"/>
</dbReference>
<keyword evidence="5 6" id="KW-0472">Membrane</keyword>
<evidence type="ECO:0000256" key="4">
    <source>
        <dbReference type="ARBA" id="ARBA00022989"/>
    </source>
</evidence>
<dbReference type="GO" id="GO:0005886">
    <property type="term" value="C:plasma membrane"/>
    <property type="evidence" value="ECO:0007669"/>
    <property type="project" value="UniProtKB-SubCell"/>
</dbReference>
<evidence type="ECO:0000256" key="1">
    <source>
        <dbReference type="ARBA" id="ARBA00004651"/>
    </source>
</evidence>
<dbReference type="PANTHER" id="PTHR40064:SF1">
    <property type="entry name" value="MEMBRANE PROTEIN"/>
    <property type="match status" value="1"/>
</dbReference>
<gene>
    <name evidence="7" type="ORF">EDD68_10854</name>
</gene>
<evidence type="ECO:0000256" key="3">
    <source>
        <dbReference type="ARBA" id="ARBA00022692"/>
    </source>
</evidence>
<sequence length="361" mass="42222">MRMIQSYRRFLPIPIGSRTLKTGISVFITALICQLLHLPVIFAVITAIVTVEHTAFDSIRKAMIRFPASAIGAFLAVSFYGLFGKSAITYALAAMMTIAVCHKLKLDEGIVVATLTAVAMIPEFQSNYLVSFFVRLGTTSIGIIVSTAVNFFLLPPDYTKNIYKNVSDLYQLTAHLLVQTSRWLFKEDHIKKHRLDLSYKQITREMEQTYKWIQYQREEWKYHKHSKNEMKVFQHAQKKLNLLQQILYHLGNLHYIQLKEHSFKQEEKKLLQSIVYSISVILKTPDHHIPDEHFKKIKQLDEEFWHWKEEHVCQTPEKYQHHFPPETIVLYEILCLHDVLEELHQLANNRDQINVDDSNNS</sequence>
<dbReference type="InterPro" id="IPR010343">
    <property type="entry name" value="ArAE_1"/>
</dbReference>
<organism evidence="7 8">
    <name type="scientific">Melghiribacillus thermohalophilus</name>
    <dbReference type="NCBI Taxonomy" id="1324956"/>
    <lineage>
        <taxon>Bacteria</taxon>
        <taxon>Bacillati</taxon>
        <taxon>Bacillota</taxon>
        <taxon>Bacilli</taxon>
        <taxon>Bacillales</taxon>
        <taxon>Bacillaceae</taxon>
        <taxon>Melghiribacillus</taxon>
    </lineage>
</organism>
<evidence type="ECO:0000313" key="7">
    <source>
        <dbReference type="EMBL" id="TCT22634.1"/>
    </source>
</evidence>
<keyword evidence="2" id="KW-1003">Cell membrane</keyword>
<comment type="subcellular location">
    <subcellularLocation>
        <location evidence="1">Cell membrane</location>
        <topology evidence="1">Multi-pass membrane protein</topology>
    </subcellularLocation>
</comment>
<dbReference type="EMBL" id="SMAN01000008">
    <property type="protein sequence ID" value="TCT22634.1"/>
    <property type="molecule type" value="Genomic_DNA"/>
</dbReference>
<proteinExistence type="predicted"/>
<evidence type="ECO:0000256" key="2">
    <source>
        <dbReference type="ARBA" id="ARBA00022475"/>
    </source>
</evidence>
<dbReference type="PANTHER" id="PTHR40064">
    <property type="entry name" value="MEMBRANE PROTEIN-RELATED"/>
    <property type="match status" value="1"/>
</dbReference>
<name>A0A4R3N1N8_9BACI</name>
<evidence type="ECO:0000313" key="8">
    <source>
        <dbReference type="Proteomes" id="UP000294650"/>
    </source>
</evidence>
<feature type="transmembrane region" description="Helical" evidence="6">
    <location>
        <begin position="63"/>
        <end position="83"/>
    </location>
</feature>
<keyword evidence="4 6" id="KW-1133">Transmembrane helix</keyword>
<reference evidence="7 8" key="1">
    <citation type="submission" date="2019-03" db="EMBL/GenBank/DDBJ databases">
        <title>Genomic Encyclopedia of Type Strains, Phase IV (KMG-IV): sequencing the most valuable type-strain genomes for metagenomic binning, comparative biology and taxonomic classification.</title>
        <authorList>
            <person name="Goeker M."/>
        </authorList>
    </citation>
    <scope>NUCLEOTIDE SEQUENCE [LARGE SCALE GENOMIC DNA]</scope>
    <source>
        <strain evidence="7 8">DSM 25894</strain>
    </source>
</reference>
<dbReference type="AlphaFoldDB" id="A0A4R3N1N8"/>
<evidence type="ECO:0000256" key="6">
    <source>
        <dbReference type="SAM" id="Phobius"/>
    </source>
</evidence>